<protein>
    <submittedName>
        <fullName evidence="1">Uncharacterized protein</fullName>
    </submittedName>
</protein>
<keyword evidence="2" id="KW-1185">Reference proteome</keyword>
<sequence>MHLQIKRYICCCVDKGDDLFADIVDDFGLQFDKFTFSIMILVKT</sequence>
<reference evidence="1 2" key="2">
    <citation type="submission" date="2007-06" db="EMBL/GenBank/DDBJ databases">
        <title>Draft genome sequence of Pseudoflavonifractor capillosus ATCC 29799.</title>
        <authorList>
            <person name="Sudarsanam P."/>
            <person name="Ley R."/>
            <person name="Guruge J."/>
            <person name="Turnbaugh P.J."/>
            <person name="Mahowald M."/>
            <person name="Liep D."/>
            <person name="Gordon J."/>
        </authorList>
    </citation>
    <scope>NUCLEOTIDE SEQUENCE [LARGE SCALE GENOMIC DNA]</scope>
    <source>
        <strain evidence="1 2">ATCC 29799</strain>
    </source>
</reference>
<gene>
    <name evidence="1" type="ORF">BACCAP_00022</name>
</gene>
<evidence type="ECO:0000313" key="2">
    <source>
        <dbReference type="Proteomes" id="UP000003639"/>
    </source>
</evidence>
<evidence type="ECO:0000313" key="1">
    <source>
        <dbReference type="EMBL" id="EDN01989.1"/>
    </source>
</evidence>
<accession>A6NP90</accession>
<dbReference type="AlphaFoldDB" id="A6NP90"/>
<dbReference type="STRING" id="411467.BACCAP_00022"/>
<organism evidence="1 2">
    <name type="scientific">Pseudoflavonifractor capillosus ATCC 29799</name>
    <dbReference type="NCBI Taxonomy" id="411467"/>
    <lineage>
        <taxon>Bacteria</taxon>
        <taxon>Bacillati</taxon>
        <taxon>Bacillota</taxon>
        <taxon>Clostridia</taxon>
        <taxon>Eubacteriales</taxon>
        <taxon>Oscillospiraceae</taxon>
        <taxon>Pseudoflavonifractor</taxon>
    </lineage>
</organism>
<comment type="caution">
    <text evidence="1">The sequence shown here is derived from an EMBL/GenBank/DDBJ whole genome shotgun (WGS) entry which is preliminary data.</text>
</comment>
<proteinExistence type="predicted"/>
<reference evidence="1 2" key="1">
    <citation type="submission" date="2007-04" db="EMBL/GenBank/DDBJ databases">
        <authorList>
            <person name="Fulton L."/>
            <person name="Clifton S."/>
            <person name="Fulton B."/>
            <person name="Xu J."/>
            <person name="Minx P."/>
            <person name="Pepin K.H."/>
            <person name="Johnson M."/>
            <person name="Thiruvilangam P."/>
            <person name="Bhonagiri V."/>
            <person name="Nash W.E."/>
            <person name="Mardis E.R."/>
            <person name="Wilson R.K."/>
        </authorList>
    </citation>
    <scope>NUCLEOTIDE SEQUENCE [LARGE SCALE GENOMIC DNA]</scope>
    <source>
        <strain evidence="1 2">ATCC 29799</strain>
    </source>
</reference>
<dbReference type="EMBL" id="AAXG02000001">
    <property type="protein sequence ID" value="EDN01989.1"/>
    <property type="molecule type" value="Genomic_DNA"/>
</dbReference>
<dbReference type="Proteomes" id="UP000003639">
    <property type="component" value="Unassembled WGS sequence"/>
</dbReference>
<name>A6NP90_9FIRM</name>